<reference evidence="2 3" key="1">
    <citation type="journal article" date="2015" name="Genome Announc.">
        <title>Draft Genome Sequences of Marine Isolates of Thalassomonas viridans and Thalassomonas actiniarum.</title>
        <authorList>
            <person name="Olonade I."/>
            <person name="van Zyl L.J."/>
            <person name="Trindade M."/>
        </authorList>
    </citation>
    <scope>NUCLEOTIDE SEQUENCE [LARGE SCALE GENOMIC DNA]</scope>
    <source>
        <strain evidence="2 3">XOM25</strain>
    </source>
</reference>
<proteinExistence type="predicted"/>
<dbReference type="RefSeq" id="WP_044842430.1">
    <property type="nucleotide sequence ID" value="NZ_CP059733.1"/>
</dbReference>
<gene>
    <name evidence="2" type="ORF">SG34_009015</name>
</gene>
<dbReference type="PROSITE" id="PS51257">
    <property type="entry name" value="PROKAR_LIPOPROTEIN"/>
    <property type="match status" value="1"/>
</dbReference>
<accession>A0AAE9Z8G6</accession>
<protein>
    <recommendedName>
        <fullName evidence="4">Internalin</fullName>
    </recommendedName>
</protein>
<evidence type="ECO:0008006" key="4">
    <source>
        <dbReference type="Google" id="ProtNLM"/>
    </source>
</evidence>
<organism evidence="2 3">
    <name type="scientific">Thalassomonas viridans</name>
    <dbReference type="NCBI Taxonomy" id="137584"/>
    <lineage>
        <taxon>Bacteria</taxon>
        <taxon>Pseudomonadati</taxon>
        <taxon>Pseudomonadota</taxon>
        <taxon>Gammaproteobacteria</taxon>
        <taxon>Alteromonadales</taxon>
        <taxon>Colwelliaceae</taxon>
        <taxon>Thalassomonas</taxon>
    </lineage>
</organism>
<sequence>MYSRQHNVNKKTFPALSFFLWLCACLFGATAQAEVYWVEDIQLEDLGKGFNPYSHALLDSCVQGTSINRGTVASDVRFLGSGSFSRRTNQMYGKLSGEVDFFLFGGGASVEMTSRLSNTDRSFSSVLELAVDGGGVSLEGRDEVDVSDKHCGDEFIYHIKLGHKLYLSTKLYFSSRESYEKFVTKIKIKVLFVTKTKTIVDEVREFDEQARYVIELVSPNNLPEPLKDIMTNNRTNCKIDNLDDCVATTEKLFIYLFSPTGYGRDIQPEDFLPVSVETRSYQESGHLNVQEVSLPADPRLQTWYQQIKDILVSRTQERDYLLATCEGNTDCTDQAVDINRIILLGNVTLDVCRTSDVPACESQYNDFISENDKL</sequence>
<evidence type="ECO:0000256" key="1">
    <source>
        <dbReference type="SAM" id="SignalP"/>
    </source>
</evidence>
<dbReference type="Proteomes" id="UP000032352">
    <property type="component" value="Chromosome"/>
</dbReference>
<reference evidence="2 3" key="2">
    <citation type="journal article" date="2022" name="Mar. Drugs">
        <title>Bioassay-Guided Fractionation Leads to the Detection of Cholic Acid Generated by the Rare Thalassomonas sp.</title>
        <authorList>
            <person name="Pheiffer F."/>
            <person name="Schneider Y.K."/>
            <person name="Hansen E.H."/>
            <person name="Andersen J.H."/>
            <person name="Isaksson J."/>
            <person name="Busche T."/>
            <person name="R C."/>
            <person name="Kalinowski J."/>
            <person name="Zyl L.V."/>
            <person name="Trindade M."/>
        </authorList>
    </citation>
    <scope>NUCLEOTIDE SEQUENCE [LARGE SCALE GENOMIC DNA]</scope>
    <source>
        <strain evidence="2 3">XOM25</strain>
    </source>
</reference>
<name>A0AAE9Z8G6_9GAMM</name>
<evidence type="ECO:0000313" key="3">
    <source>
        <dbReference type="Proteomes" id="UP000032352"/>
    </source>
</evidence>
<dbReference type="KEGG" id="tvd:SG34_009015"/>
<feature type="signal peptide" evidence="1">
    <location>
        <begin position="1"/>
        <end position="33"/>
    </location>
</feature>
<dbReference type="AlphaFoldDB" id="A0AAE9Z8G6"/>
<keyword evidence="1" id="KW-0732">Signal</keyword>
<feature type="chain" id="PRO_5042079943" description="Internalin" evidence="1">
    <location>
        <begin position="34"/>
        <end position="374"/>
    </location>
</feature>
<keyword evidence="3" id="KW-1185">Reference proteome</keyword>
<dbReference type="EMBL" id="CP059733">
    <property type="protein sequence ID" value="WDE07007.1"/>
    <property type="molecule type" value="Genomic_DNA"/>
</dbReference>
<evidence type="ECO:0000313" key="2">
    <source>
        <dbReference type="EMBL" id="WDE07007.1"/>
    </source>
</evidence>